<reference evidence="1" key="1">
    <citation type="submission" date="2025-08" db="UniProtKB">
        <authorList>
            <consortium name="RefSeq"/>
        </authorList>
    </citation>
    <scope>IDENTIFICATION</scope>
</reference>
<name>A0AAJ6Z440_PAPXU</name>
<organism evidence="1">
    <name type="scientific">Papilio xuthus</name>
    <name type="common">Asian swallowtail butterfly</name>
    <dbReference type="NCBI Taxonomy" id="66420"/>
    <lineage>
        <taxon>Eukaryota</taxon>
        <taxon>Metazoa</taxon>
        <taxon>Ecdysozoa</taxon>
        <taxon>Arthropoda</taxon>
        <taxon>Hexapoda</taxon>
        <taxon>Insecta</taxon>
        <taxon>Pterygota</taxon>
        <taxon>Neoptera</taxon>
        <taxon>Endopterygota</taxon>
        <taxon>Lepidoptera</taxon>
        <taxon>Glossata</taxon>
        <taxon>Ditrysia</taxon>
        <taxon>Papilionoidea</taxon>
        <taxon>Papilionidae</taxon>
        <taxon>Papilioninae</taxon>
        <taxon>Papilio</taxon>
    </lineage>
</organism>
<dbReference type="Proteomes" id="UP000694872">
    <property type="component" value="Unplaced"/>
</dbReference>
<gene>
    <name evidence="1" type="primary">LOC106115900</name>
</gene>
<proteinExistence type="predicted"/>
<sequence length="406" mass="47524">MNTLRKIEQIIELCLVPKLNKNYDECKNHSEFGIRNKNLDKNFYLLQKQLEAINFRNCNNPESVISQLLILYFELSSKNTWDEANCLKCSEKLNSYFQTFYEINLSNVIFQNAVFNHQEIFDKCFENLHKKLSPAEFKKYPTQIDVYLRLIKNIKRYNVTIVPSKILPTSLNLIDDYIIENKLNGLKSCLSILQCLNNDAFEQGNYFEVVYISLRKLITEKDNEATKLVFECLLALYNILPADSKKQKLDEMYNAVLDQLIIESNLYRKAECLKFTKTIISIHKIHCCSRIIFFAIISDNLDLCCNEAVSEVLLETVLETLKEWIKYCWCVWKFSVGHKILSNLFKVLYCCKDEQLVPEMHNIIVTLIKLCDDAEKKSIINNLEIVDCTIKNDFINRINAIKCDVK</sequence>
<protein>
    <submittedName>
        <fullName evidence="1">Uncharacterized protein LOC106115900</fullName>
    </submittedName>
</protein>
<dbReference type="RefSeq" id="XP_013164995.1">
    <property type="nucleotide sequence ID" value="XM_013309541.1"/>
</dbReference>
<dbReference type="AlphaFoldDB" id="A0AAJ6Z440"/>
<dbReference type="GeneID" id="106115900"/>
<dbReference type="KEGG" id="pxu:106115900"/>
<evidence type="ECO:0000313" key="1">
    <source>
        <dbReference type="RefSeq" id="XP_013164995.1"/>
    </source>
</evidence>
<accession>A0AAJ6Z440</accession>